<accession>A0ABQ8SVQ2</accession>
<name>A0ABQ8SVQ2_PERAM</name>
<dbReference type="EMBL" id="JAJSOF020000019">
    <property type="protein sequence ID" value="KAJ4438283.1"/>
    <property type="molecule type" value="Genomic_DNA"/>
</dbReference>
<evidence type="ECO:0000313" key="1">
    <source>
        <dbReference type="EMBL" id="KAJ4438283.1"/>
    </source>
</evidence>
<comment type="caution">
    <text evidence="1">The sequence shown here is derived from an EMBL/GenBank/DDBJ whole genome shotgun (WGS) entry which is preliminary data.</text>
</comment>
<dbReference type="InterPro" id="IPR036397">
    <property type="entry name" value="RNaseH_sf"/>
</dbReference>
<sequence>MLWFRTFEGTGPFTFAEETVRSGPYLNMLKIVFFTKTATGKQHSYGFDIEGLIFQQDGAPPHYHLDVRNELNTRLLRRWIGRVVREDLECLHWPPRSPDLTRDLFLWGFIKQQVYQPPLPPTIED</sequence>
<organism evidence="1 2">
    <name type="scientific">Periplaneta americana</name>
    <name type="common">American cockroach</name>
    <name type="synonym">Blatta americana</name>
    <dbReference type="NCBI Taxonomy" id="6978"/>
    <lineage>
        <taxon>Eukaryota</taxon>
        <taxon>Metazoa</taxon>
        <taxon>Ecdysozoa</taxon>
        <taxon>Arthropoda</taxon>
        <taxon>Hexapoda</taxon>
        <taxon>Insecta</taxon>
        <taxon>Pterygota</taxon>
        <taxon>Neoptera</taxon>
        <taxon>Polyneoptera</taxon>
        <taxon>Dictyoptera</taxon>
        <taxon>Blattodea</taxon>
        <taxon>Blattoidea</taxon>
        <taxon>Blattidae</taxon>
        <taxon>Blattinae</taxon>
        <taxon>Periplaneta</taxon>
    </lineage>
</organism>
<proteinExistence type="predicted"/>
<dbReference type="PANTHER" id="PTHR47326:SF1">
    <property type="entry name" value="HTH PSQ-TYPE DOMAIN-CONTAINING PROTEIN"/>
    <property type="match status" value="1"/>
</dbReference>
<dbReference type="Proteomes" id="UP001148838">
    <property type="component" value="Unassembled WGS sequence"/>
</dbReference>
<evidence type="ECO:0000313" key="2">
    <source>
        <dbReference type="Proteomes" id="UP001148838"/>
    </source>
</evidence>
<dbReference type="Gene3D" id="3.30.420.10">
    <property type="entry name" value="Ribonuclease H-like superfamily/Ribonuclease H"/>
    <property type="match status" value="1"/>
</dbReference>
<keyword evidence="2" id="KW-1185">Reference proteome</keyword>
<dbReference type="PANTHER" id="PTHR47326">
    <property type="entry name" value="TRANSPOSABLE ELEMENT TC3 TRANSPOSASE-LIKE PROTEIN"/>
    <property type="match status" value="1"/>
</dbReference>
<protein>
    <submittedName>
        <fullName evidence="1">Uncharacterized protein</fullName>
    </submittedName>
</protein>
<reference evidence="1 2" key="1">
    <citation type="journal article" date="2022" name="Allergy">
        <title>Genome assembly and annotation of Periplaneta americana reveal a comprehensive cockroach allergen profile.</title>
        <authorList>
            <person name="Wang L."/>
            <person name="Xiong Q."/>
            <person name="Saelim N."/>
            <person name="Wang L."/>
            <person name="Nong W."/>
            <person name="Wan A.T."/>
            <person name="Shi M."/>
            <person name="Liu X."/>
            <person name="Cao Q."/>
            <person name="Hui J.H.L."/>
            <person name="Sookrung N."/>
            <person name="Leung T.F."/>
            <person name="Tungtrongchitr A."/>
            <person name="Tsui S.K.W."/>
        </authorList>
    </citation>
    <scope>NUCLEOTIDE SEQUENCE [LARGE SCALE GENOMIC DNA]</scope>
    <source>
        <strain evidence="1">PWHHKU_190912</strain>
    </source>
</reference>
<gene>
    <name evidence="1" type="ORF">ANN_14222</name>
</gene>